<feature type="region of interest" description="Disordered" evidence="2">
    <location>
        <begin position="493"/>
        <end position="560"/>
    </location>
</feature>
<feature type="compositionally biased region" description="Basic and acidic residues" evidence="2">
    <location>
        <begin position="532"/>
        <end position="560"/>
    </location>
</feature>
<evidence type="ECO:0000256" key="2">
    <source>
        <dbReference type="SAM" id="MobiDB-lite"/>
    </source>
</evidence>
<feature type="compositionally biased region" description="Acidic residues" evidence="2">
    <location>
        <begin position="836"/>
        <end position="846"/>
    </location>
</feature>
<feature type="region of interest" description="Disordered" evidence="2">
    <location>
        <begin position="826"/>
        <end position="861"/>
    </location>
</feature>
<proteinExistence type="predicted"/>
<evidence type="ECO:0000313" key="4">
    <source>
        <dbReference type="Proteomes" id="UP001372338"/>
    </source>
</evidence>
<feature type="region of interest" description="Disordered" evidence="2">
    <location>
        <begin position="317"/>
        <end position="467"/>
    </location>
</feature>
<protein>
    <submittedName>
        <fullName evidence="3">Uncharacterized protein</fullName>
    </submittedName>
</protein>
<feature type="coiled-coil region" evidence="1">
    <location>
        <begin position="867"/>
        <end position="928"/>
    </location>
</feature>
<dbReference type="AlphaFoldDB" id="A0AAN9EKM1"/>
<feature type="compositionally biased region" description="Acidic residues" evidence="2">
    <location>
        <begin position="409"/>
        <end position="427"/>
    </location>
</feature>
<dbReference type="PANTHER" id="PTHR33621">
    <property type="entry name" value="ASPARTIC/GLUTAMIC ACID-RICH PROTEIN"/>
    <property type="match status" value="1"/>
</dbReference>
<reference evidence="3 4" key="1">
    <citation type="submission" date="2024-01" db="EMBL/GenBank/DDBJ databases">
        <title>The genomes of 5 underutilized Papilionoideae crops provide insights into root nodulation and disease resistanc.</title>
        <authorList>
            <person name="Yuan L."/>
        </authorList>
    </citation>
    <scope>NUCLEOTIDE SEQUENCE [LARGE SCALE GENOMIC DNA]</scope>
    <source>
        <strain evidence="3">ZHUSHIDOU_FW_LH</strain>
        <tissue evidence="3">Leaf</tissue>
    </source>
</reference>
<feature type="region of interest" description="Disordered" evidence="2">
    <location>
        <begin position="653"/>
        <end position="682"/>
    </location>
</feature>
<feature type="region of interest" description="Disordered" evidence="2">
    <location>
        <begin position="135"/>
        <end position="165"/>
    </location>
</feature>
<feature type="compositionally biased region" description="Polar residues" evidence="2">
    <location>
        <begin position="428"/>
        <end position="440"/>
    </location>
</feature>
<feature type="compositionally biased region" description="Polar residues" evidence="2">
    <location>
        <begin position="740"/>
        <end position="752"/>
    </location>
</feature>
<feature type="compositionally biased region" description="Basic and acidic residues" evidence="2">
    <location>
        <begin position="347"/>
        <end position="358"/>
    </location>
</feature>
<gene>
    <name evidence="3" type="ORF">RIF29_32624</name>
</gene>
<evidence type="ECO:0000313" key="3">
    <source>
        <dbReference type="EMBL" id="KAK7258140.1"/>
    </source>
</evidence>
<feature type="region of interest" description="Disordered" evidence="2">
    <location>
        <begin position="708"/>
        <end position="758"/>
    </location>
</feature>
<dbReference type="PANTHER" id="PTHR33621:SF2">
    <property type="entry name" value="RIBOSOMAL L1 DOMAIN-CONTAINING PROTEIN"/>
    <property type="match status" value="1"/>
</dbReference>
<organism evidence="3 4">
    <name type="scientific">Crotalaria pallida</name>
    <name type="common">Smooth rattlebox</name>
    <name type="synonym">Crotalaria striata</name>
    <dbReference type="NCBI Taxonomy" id="3830"/>
    <lineage>
        <taxon>Eukaryota</taxon>
        <taxon>Viridiplantae</taxon>
        <taxon>Streptophyta</taxon>
        <taxon>Embryophyta</taxon>
        <taxon>Tracheophyta</taxon>
        <taxon>Spermatophyta</taxon>
        <taxon>Magnoliopsida</taxon>
        <taxon>eudicotyledons</taxon>
        <taxon>Gunneridae</taxon>
        <taxon>Pentapetalae</taxon>
        <taxon>rosids</taxon>
        <taxon>fabids</taxon>
        <taxon>Fabales</taxon>
        <taxon>Fabaceae</taxon>
        <taxon>Papilionoideae</taxon>
        <taxon>50 kb inversion clade</taxon>
        <taxon>genistoids sensu lato</taxon>
        <taxon>core genistoids</taxon>
        <taxon>Crotalarieae</taxon>
        <taxon>Crotalaria</taxon>
    </lineage>
</organism>
<evidence type="ECO:0000256" key="1">
    <source>
        <dbReference type="SAM" id="Coils"/>
    </source>
</evidence>
<dbReference type="Proteomes" id="UP001372338">
    <property type="component" value="Unassembled WGS sequence"/>
</dbReference>
<feature type="compositionally biased region" description="Polar residues" evidence="2">
    <location>
        <begin position="653"/>
        <end position="667"/>
    </location>
</feature>
<comment type="caution">
    <text evidence="3">The sequence shown here is derived from an EMBL/GenBank/DDBJ whole genome shotgun (WGS) entry which is preliminary data.</text>
</comment>
<feature type="compositionally biased region" description="Polar residues" evidence="2">
    <location>
        <begin position="210"/>
        <end position="238"/>
    </location>
</feature>
<feature type="compositionally biased region" description="Basic and acidic residues" evidence="2">
    <location>
        <begin position="713"/>
        <end position="739"/>
    </location>
</feature>
<keyword evidence="4" id="KW-1185">Reference proteome</keyword>
<feature type="region of interest" description="Disordered" evidence="2">
    <location>
        <begin position="210"/>
        <end position="239"/>
    </location>
</feature>
<accession>A0AAN9EKM1</accession>
<name>A0AAN9EKM1_CROPI</name>
<sequence>MDFHSLTRKQLQTLCKKNKIPANITNVAMADALSALPHVEGLDEFLNPIEADGGARTPDVRRAAVRKKVKSTKVSSRVQRGSRAKKDEVDVIVLPDTPTLAAAAAAAAAVPPSRRGKAISVSTRRKKVEDVIVLDDDDNDNNDNGGVQQHQDVSKTPAAVPCSRTKATARTTTLYNTRRSVRLLEKNSSNMSLMDTQDMAPNNLEQEMSNVTNQSQDSVETQEMNAAGSSLQTVSNVEVSEKTSELEVSSLEDNYESEECQSHDLGLGKVNCLEAEPHDSNLKLEGSSEITVNPNEIGEGCDELAVDMNKSIATVEEVDEDNEAGPELLPELEGSCDSSEPENMECLENKDADMDFTKQVDAPLSVEEPDDASCDSSESKDTDSPGTKQGEAASQDAVMEFTEQIDPLPVEEPDDAFCDSSEPEDTDSLGTKQDASSVEAASQDAVMEFTEQDDAPLPVEKSDDASAEVVDQCVTLSVPMSLGSHYLVKLKESVDSNTDIQGREEDDDNQDRNSETADDSYFQSFDEDAADEKDLASPDEVLEHQEKLEVKSEHLEDSRAEIDRMDNVSDVTGASLAVFALEKEPDSENPVTVEVCTESSVDKSIIDAEDVTLESSLQDQTEDLKYNSEDLEAKLQPEDLEDHDFVVYGTSSAKSSENLVQCNTDNQGSEKDDDNQKMNIEAEDGNFFQSFEPMFDDDEKIADEKVLASPEEFLDHREEELEAKSEHSEESKAEIDKMDNASSDDTVSSFADSSVEKDASSEYFTAVTDVCTEPAADKSTVDAENVTLESLLLSVGVPDTKDLWNNSEKFHYNALAECEEHAEEVEECVEHADAEKCEEDVEAEDPKDEREEHAEVEESEKLHFNALAECEEHTEEVEECVELAEAEKCEEKVEAEDPKDECEELAEAEELKDNSEKLDFEAQAEESEAHAAGEEIKLDAALAFPSVPGGICNPQISHHISVESAENEMDSGSSDAFMPVQSYNSNILIDGDVISKEIAIPTQESAVFAEAVAVAPVHDQEISDTLIQSVVADQLKGESLCPAQSESKGFVAEKNMPSVNMMKENLSTAELDKKSVRELKKMLKNLTLDGKSKSKTTNVVKEVEKKRTALQALPENQMTNGEAQN</sequence>
<dbReference type="EMBL" id="JAYWIO010000006">
    <property type="protein sequence ID" value="KAK7258140.1"/>
    <property type="molecule type" value="Genomic_DNA"/>
</dbReference>
<keyword evidence="1" id="KW-0175">Coiled coil</keyword>